<dbReference type="NCBIfam" id="NF002522">
    <property type="entry name" value="PRK01917.1"/>
    <property type="match status" value="1"/>
</dbReference>
<feature type="domain" description="Hemerythrin-like" evidence="4">
    <location>
        <begin position="16"/>
        <end position="117"/>
    </location>
</feature>
<evidence type="ECO:0000313" key="6">
    <source>
        <dbReference type="Proteomes" id="UP000319502"/>
    </source>
</evidence>
<dbReference type="AlphaFoldDB" id="A0A557QDA3"/>
<evidence type="ECO:0000259" key="4">
    <source>
        <dbReference type="Pfam" id="PF01814"/>
    </source>
</evidence>
<dbReference type="InterPro" id="IPR012312">
    <property type="entry name" value="Hemerythrin-like"/>
</dbReference>
<dbReference type="OrthoDB" id="5296936at2"/>
<comment type="similarity">
    <text evidence="1">Belongs to the hemerythrin family.</text>
</comment>
<dbReference type="SUPFAM" id="SSF47188">
    <property type="entry name" value="Hemerythrin-like"/>
    <property type="match status" value="1"/>
</dbReference>
<comment type="caution">
    <text evidence="5">The sequence shown here is derived from an EMBL/GenBank/DDBJ whole genome shotgun (WGS) entry which is preliminary data.</text>
</comment>
<keyword evidence="6" id="KW-1185">Reference proteome</keyword>
<dbReference type="RefSeq" id="WP_144311290.1">
    <property type="nucleotide sequence ID" value="NZ_VMNK01000023.1"/>
</dbReference>
<dbReference type="InterPro" id="IPR035938">
    <property type="entry name" value="Hemerythrin-like_sf"/>
</dbReference>
<dbReference type="Pfam" id="PF01814">
    <property type="entry name" value="Hemerythrin"/>
    <property type="match status" value="1"/>
</dbReference>
<dbReference type="InterPro" id="IPR012827">
    <property type="entry name" value="Hemerythrin_metal-bd"/>
</dbReference>
<evidence type="ECO:0000256" key="3">
    <source>
        <dbReference type="ARBA" id="ARBA00023004"/>
    </source>
</evidence>
<gene>
    <name evidence="5" type="ORF">FHP91_20280</name>
</gene>
<accession>A0A557QDA3</accession>
<dbReference type="PANTHER" id="PTHR37164">
    <property type="entry name" value="BACTERIOHEMERYTHRIN"/>
    <property type="match status" value="1"/>
</dbReference>
<reference evidence="5 6" key="1">
    <citation type="submission" date="2019-07" db="EMBL/GenBank/DDBJ databases">
        <title>The pathways for chlorine oxyanion respiration interact through the shared metabolite chlorate.</title>
        <authorList>
            <person name="Barnum T.P."/>
            <person name="Cheng Y."/>
            <person name="Hill K.A."/>
            <person name="Lucas L.N."/>
            <person name="Carlson H.K."/>
            <person name="Coates J.D."/>
        </authorList>
    </citation>
    <scope>NUCLEOTIDE SEQUENCE [LARGE SCALE GENOMIC DNA]</scope>
    <source>
        <strain evidence="5 6">SFB-3</strain>
    </source>
</reference>
<dbReference type="Proteomes" id="UP000319502">
    <property type="component" value="Unassembled WGS sequence"/>
</dbReference>
<keyword evidence="3" id="KW-0408">Iron</keyword>
<dbReference type="GO" id="GO:0046872">
    <property type="term" value="F:metal ion binding"/>
    <property type="evidence" value="ECO:0007669"/>
    <property type="project" value="UniProtKB-KW"/>
</dbReference>
<evidence type="ECO:0000256" key="1">
    <source>
        <dbReference type="ARBA" id="ARBA00010587"/>
    </source>
</evidence>
<organism evidence="5 6">
    <name type="scientific">Denitromonas halophila</name>
    <dbReference type="NCBI Taxonomy" id="1629404"/>
    <lineage>
        <taxon>Bacteria</taxon>
        <taxon>Pseudomonadati</taxon>
        <taxon>Pseudomonadota</taxon>
        <taxon>Betaproteobacteria</taxon>
        <taxon>Rhodocyclales</taxon>
        <taxon>Zoogloeaceae</taxon>
        <taxon>Denitromonas</taxon>
    </lineage>
</organism>
<dbReference type="NCBIfam" id="TIGR02481">
    <property type="entry name" value="hemeryth_dom"/>
    <property type="match status" value="1"/>
</dbReference>
<protein>
    <submittedName>
        <fullName evidence="5">Cation-binding hemerythrin HHE</fullName>
    </submittedName>
</protein>
<name>A0A557QDA3_9RHOO</name>
<dbReference type="InterPro" id="IPR050669">
    <property type="entry name" value="Hemerythrin"/>
</dbReference>
<sequence length="151" mass="16791">MAIMEWTDNLELGLAPMDDTHREFVDCYNAMVQADDAEFLDRLDAFVAHTVAHFDQENAWMDKVNFPGCHRAEHDRVLAVVNDVRKRVAKGDLALGRRLVEELPAWFETHATGMDAALAFHLQTLGFNFETGEIGNPAALADVSCSTAKAD</sequence>
<keyword evidence="2" id="KW-0479">Metal-binding</keyword>
<dbReference type="CDD" id="cd12107">
    <property type="entry name" value="Hemerythrin"/>
    <property type="match status" value="1"/>
</dbReference>
<dbReference type="PANTHER" id="PTHR37164:SF1">
    <property type="entry name" value="BACTERIOHEMERYTHRIN"/>
    <property type="match status" value="1"/>
</dbReference>
<proteinExistence type="inferred from homology"/>
<dbReference type="EMBL" id="VMNK01000023">
    <property type="protein sequence ID" value="TVO50891.1"/>
    <property type="molecule type" value="Genomic_DNA"/>
</dbReference>
<dbReference type="Gene3D" id="1.20.120.50">
    <property type="entry name" value="Hemerythrin-like"/>
    <property type="match status" value="1"/>
</dbReference>
<evidence type="ECO:0000313" key="5">
    <source>
        <dbReference type="EMBL" id="TVO50891.1"/>
    </source>
</evidence>
<evidence type="ECO:0000256" key="2">
    <source>
        <dbReference type="ARBA" id="ARBA00022723"/>
    </source>
</evidence>